<proteinExistence type="predicted"/>
<feature type="compositionally biased region" description="Polar residues" evidence="2">
    <location>
        <begin position="29"/>
        <end position="42"/>
    </location>
</feature>
<evidence type="ECO:0000256" key="2">
    <source>
        <dbReference type="SAM" id="MobiDB-lite"/>
    </source>
</evidence>
<feature type="region of interest" description="Disordered" evidence="2">
    <location>
        <begin position="1"/>
        <end position="42"/>
    </location>
</feature>
<dbReference type="InterPro" id="IPR012340">
    <property type="entry name" value="NA-bd_OB-fold"/>
</dbReference>
<dbReference type="GO" id="GO:0003677">
    <property type="term" value="F:DNA binding"/>
    <property type="evidence" value="ECO:0007669"/>
    <property type="project" value="UniProtKB-KW"/>
</dbReference>
<evidence type="ECO:0000256" key="1">
    <source>
        <dbReference type="ARBA" id="ARBA00023125"/>
    </source>
</evidence>
<dbReference type="InParanoid" id="A0A1D6JR72"/>
<dbReference type="PANTHER" id="PTHR47165">
    <property type="entry name" value="OS03G0429900 PROTEIN"/>
    <property type="match status" value="1"/>
</dbReference>
<dbReference type="Pfam" id="PF16900">
    <property type="entry name" value="REPA_OB_2"/>
    <property type="match status" value="1"/>
</dbReference>
<evidence type="ECO:0000313" key="4">
    <source>
        <dbReference type="EMBL" id="ONL94453.1"/>
    </source>
</evidence>
<dbReference type="IntAct" id="A0A1D6JR72">
    <property type="interactions" value="1"/>
</dbReference>
<sequence>MLRQQPLSDFGFPPPALQRPGETGVPNRSPCQPVQSHQSYQAISSPVTHQPGAFASSQQASTLQCGHFDPNFVEALKDAIGMMTQIGAPHVAGYNNSSIVRDIFIKDISDASLKITLWGDQASGFSIDNVCNQSNNKPIVIMFVGCLAKQFKGQSYLSGTTTTTWYFNPDIPEA</sequence>
<dbReference type="EMBL" id="CM007647">
    <property type="protein sequence ID" value="ONL94453.1"/>
    <property type="molecule type" value="Genomic_DNA"/>
</dbReference>
<dbReference type="SMR" id="A0A1D6JR72"/>
<dbReference type="Gene3D" id="2.40.50.140">
    <property type="entry name" value="Nucleic acid-binding proteins"/>
    <property type="match status" value="1"/>
</dbReference>
<reference evidence="4" key="1">
    <citation type="submission" date="2015-12" db="EMBL/GenBank/DDBJ databases">
        <title>Update maize B73 reference genome by single molecule sequencing technologies.</title>
        <authorList>
            <consortium name="Maize Genome Sequencing Project"/>
            <person name="Ware D."/>
        </authorList>
    </citation>
    <scope>NUCLEOTIDE SEQUENCE [LARGE SCALE GENOMIC DNA]</scope>
    <source>
        <tissue evidence="4">Seedling</tissue>
    </source>
</reference>
<dbReference type="CDD" id="cd04481">
    <property type="entry name" value="RPA1_DBD_B_like"/>
    <property type="match status" value="1"/>
</dbReference>
<evidence type="ECO:0000259" key="3">
    <source>
        <dbReference type="Pfam" id="PF16900"/>
    </source>
</evidence>
<gene>
    <name evidence="4" type="ORF">ZEAMMB73_Zm00001d028000</name>
</gene>
<dbReference type="InterPro" id="IPR031657">
    <property type="entry name" value="REPA_OB_2"/>
</dbReference>
<keyword evidence="1" id="KW-0238">DNA-binding</keyword>
<organism evidence="4">
    <name type="scientific">Zea mays</name>
    <name type="common">Maize</name>
    <dbReference type="NCBI Taxonomy" id="4577"/>
    <lineage>
        <taxon>Eukaryota</taxon>
        <taxon>Viridiplantae</taxon>
        <taxon>Streptophyta</taxon>
        <taxon>Embryophyta</taxon>
        <taxon>Tracheophyta</taxon>
        <taxon>Spermatophyta</taxon>
        <taxon>Magnoliopsida</taxon>
        <taxon>Liliopsida</taxon>
        <taxon>Poales</taxon>
        <taxon>Poaceae</taxon>
        <taxon>PACMAD clade</taxon>
        <taxon>Panicoideae</taxon>
        <taxon>Andropogonodae</taxon>
        <taxon>Andropogoneae</taxon>
        <taxon>Tripsacinae</taxon>
        <taxon>Zea</taxon>
    </lineage>
</organism>
<dbReference type="PANTHER" id="PTHR47165:SF3">
    <property type="entry name" value="RETROTRANSPOSON-LIKE PROTEIN"/>
    <property type="match status" value="1"/>
</dbReference>
<dbReference type="AlphaFoldDB" id="A0A1D6JR72"/>
<feature type="domain" description="Replication protein A OB" evidence="3">
    <location>
        <begin position="78"/>
        <end position="163"/>
    </location>
</feature>
<name>A0A1D6JR72_MAIZE</name>
<accession>A0A1D6JR72</accession>
<protein>
    <recommendedName>
        <fullName evidence="3">Replication protein A OB domain-containing protein</fullName>
    </recommendedName>
</protein>
<dbReference type="SUPFAM" id="SSF50249">
    <property type="entry name" value="Nucleic acid-binding proteins"/>
    <property type="match status" value="1"/>
</dbReference>